<gene>
    <name evidence="2" type="ORF">M9458_031939</name>
</gene>
<dbReference type="AlphaFoldDB" id="A0ABD0PC19"/>
<feature type="non-terminal residue" evidence="2">
    <location>
        <position position="1"/>
    </location>
</feature>
<reference evidence="2 3" key="1">
    <citation type="submission" date="2024-05" db="EMBL/GenBank/DDBJ databases">
        <title>Genome sequencing and assembly of Indian major carp, Cirrhinus mrigala (Hamilton, 1822).</title>
        <authorList>
            <person name="Mohindra V."/>
            <person name="Chowdhury L.M."/>
            <person name="Lal K."/>
            <person name="Jena J.K."/>
        </authorList>
    </citation>
    <scope>NUCLEOTIDE SEQUENCE [LARGE SCALE GENOMIC DNA]</scope>
    <source>
        <strain evidence="2">CM1030</strain>
        <tissue evidence="2">Blood</tissue>
    </source>
</reference>
<comment type="caution">
    <text evidence="2">The sequence shown here is derived from an EMBL/GenBank/DDBJ whole genome shotgun (WGS) entry which is preliminary data.</text>
</comment>
<name>A0ABD0PC19_CIRMR</name>
<dbReference type="Proteomes" id="UP001529510">
    <property type="component" value="Unassembled WGS sequence"/>
</dbReference>
<evidence type="ECO:0000313" key="2">
    <source>
        <dbReference type="EMBL" id="KAL0171628.1"/>
    </source>
</evidence>
<evidence type="ECO:0000313" key="3">
    <source>
        <dbReference type="Proteomes" id="UP001529510"/>
    </source>
</evidence>
<dbReference type="EMBL" id="JAMKFB020000016">
    <property type="protein sequence ID" value="KAL0171628.1"/>
    <property type="molecule type" value="Genomic_DNA"/>
</dbReference>
<keyword evidence="3" id="KW-1185">Reference proteome</keyword>
<feature type="non-terminal residue" evidence="2">
    <location>
        <position position="93"/>
    </location>
</feature>
<proteinExistence type="predicted"/>
<feature type="compositionally biased region" description="Low complexity" evidence="1">
    <location>
        <begin position="11"/>
        <end position="21"/>
    </location>
</feature>
<protein>
    <submittedName>
        <fullName evidence="2">Uncharacterized protein</fullName>
    </submittedName>
</protein>
<evidence type="ECO:0000256" key="1">
    <source>
        <dbReference type="SAM" id="MobiDB-lite"/>
    </source>
</evidence>
<sequence length="93" mass="10185">FCCPDLAQTDTSSTAAAVNTPATPPKSVSVVPSIKLDSPPTKSGDTQNRLVMLVDDFYYGTFEGNRVYVPMDNSKEPLSFKCLTCHKRLKNNI</sequence>
<organism evidence="2 3">
    <name type="scientific">Cirrhinus mrigala</name>
    <name type="common">Mrigala</name>
    <dbReference type="NCBI Taxonomy" id="683832"/>
    <lineage>
        <taxon>Eukaryota</taxon>
        <taxon>Metazoa</taxon>
        <taxon>Chordata</taxon>
        <taxon>Craniata</taxon>
        <taxon>Vertebrata</taxon>
        <taxon>Euteleostomi</taxon>
        <taxon>Actinopterygii</taxon>
        <taxon>Neopterygii</taxon>
        <taxon>Teleostei</taxon>
        <taxon>Ostariophysi</taxon>
        <taxon>Cypriniformes</taxon>
        <taxon>Cyprinidae</taxon>
        <taxon>Labeoninae</taxon>
        <taxon>Labeonini</taxon>
        <taxon>Cirrhinus</taxon>
    </lineage>
</organism>
<accession>A0ABD0PC19</accession>
<feature type="region of interest" description="Disordered" evidence="1">
    <location>
        <begin position="1"/>
        <end position="45"/>
    </location>
</feature>